<evidence type="ECO:0000313" key="1">
    <source>
        <dbReference type="EMBL" id="CAD9571664.1"/>
    </source>
</evidence>
<organism evidence="1">
    <name type="scientific">Zooxanthella nutricula</name>
    <dbReference type="NCBI Taxonomy" id="1333877"/>
    <lineage>
        <taxon>Eukaryota</taxon>
        <taxon>Sar</taxon>
        <taxon>Alveolata</taxon>
        <taxon>Dinophyceae</taxon>
        <taxon>Peridiniales</taxon>
        <taxon>Peridiniales incertae sedis</taxon>
        <taxon>Zooxanthella</taxon>
    </lineage>
</organism>
<name>A0A7S2P1I9_9DINO</name>
<reference evidence="1" key="1">
    <citation type="submission" date="2021-01" db="EMBL/GenBank/DDBJ databases">
        <authorList>
            <person name="Corre E."/>
            <person name="Pelletier E."/>
            <person name="Niang G."/>
            <person name="Scheremetjew M."/>
            <person name="Finn R."/>
            <person name="Kale V."/>
            <person name="Holt S."/>
            <person name="Cochrane G."/>
            <person name="Meng A."/>
            <person name="Brown T."/>
            <person name="Cohen L."/>
        </authorList>
    </citation>
    <scope>NUCLEOTIDE SEQUENCE</scope>
    <source>
        <strain evidence="1">RCC3387</strain>
    </source>
</reference>
<protein>
    <submittedName>
        <fullName evidence="1">Uncharacterized protein</fullName>
    </submittedName>
</protein>
<dbReference type="EMBL" id="HBGW01045028">
    <property type="protein sequence ID" value="CAD9571664.1"/>
    <property type="molecule type" value="Transcribed_RNA"/>
</dbReference>
<accession>A0A7S2P1I9</accession>
<dbReference type="AlphaFoldDB" id="A0A7S2P1I9"/>
<gene>
    <name evidence="1" type="ORF">BRAN1462_LOCUS28573</name>
</gene>
<proteinExistence type="predicted"/>
<sequence>MEGGGEVWKKANKVTDDLELHCAYRTKHYARPEKSQKDAGPWAGFEEFEDSKQANYFVKASQWLYQKYEKYGAKNPQELFALSVDREPDRDLRKKTETEAGRKEVLQGGTEARWLVDTIEDRRLAGMPPEGNPQQV</sequence>